<feature type="domain" description="Putative restriction endonuclease" evidence="1">
    <location>
        <begin position="26"/>
        <end position="207"/>
    </location>
</feature>
<proteinExistence type="predicted"/>
<evidence type="ECO:0000313" key="3">
    <source>
        <dbReference type="Proteomes" id="UP000627838"/>
    </source>
</evidence>
<dbReference type="Gene3D" id="3.90.1570.10">
    <property type="entry name" value="tt1808, chain A"/>
    <property type="match status" value="1"/>
</dbReference>
<keyword evidence="2" id="KW-0540">Nuclease</keyword>
<dbReference type="EMBL" id="JADBDZ010000001">
    <property type="protein sequence ID" value="MBE1534459.1"/>
    <property type="molecule type" value="Genomic_DNA"/>
</dbReference>
<dbReference type="RefSeq" id="WP_192760831.1">
    <property type="nucleotide sequence ID" value="NZ_JADBDZ010000001.1"/>
</dbReference>
<evidence type="ECO:0000313" key="2">
    <source>
        <dbReference type="EMBL" id="MBE1534459.1"/>
    </source>
</evidence>
<dbReference type="InterPro" id="IPR012296">
    <property type="entry name" value="Nuclease_put_TT1808"/>
</dbReference>
<keyword evidence="2" id="KW-0378">Hydrolase</keyword>
<name>A0ABR9JV56_9ACTN</name>
<accession>A0ABR9JV56</accession>
<sequence>MSIQPEVHVSDLPDTPYNLWVRGELDDYIDAPEGSRVEIIGGKIVVSPPPSFMHNSVVDDIAFAVAHARASGSDFPWRTNRGSGMSLVGIGEGYIPDLMILESEVYEAARRNEVQRLVPDQVELVVEVTSPSNAVTDRRPPERRPDRKWCAYAIAEIPYSLLVDRSPKVARTTLYSIPNQGTGAYLHQESWEFGETIHLPDPFGAEIDTTHWKPWKD</sequence>
<organism evidence="2 3">
    <name type="scientific">Actinomadura algeriensis</name>
    <dbReference type="NCBI Taxonomy" id="1679523"/>
    <lineage>
        <taxon>Bacteria</taxon>
        <taxon>Bacillati</taxon>
        <taxon>Actinomycetota</taxon>
        <taxon>Actinomycetes</taxon>
        <taxon>Streptosporangiales</taxon>
        <taxon>Thermomonosporaceae</taxon>
        <taxon>Actinomadura</taxon>
    </lineage>
</organism>
<dbReference type="PANTHER" id="PTHR35400">
    <property type="entry name" value="SLR1083 PROTEIN"/>
    <property type="match status" value="1"/>
</dbReference>
<dbReference type="PANTHER" id="PTHR35400:SF3">
    <property type="entry name" value="SLL1072 PROTEIN"/>
    <property type="match status" value="1"/>
</dbReference>
<keyword evidence="2" id="KW-0255">Endonuclease</keyword>
<dbReference type="Proteomes" id="UP000627838">
    <property type="component" value="Unassembled WGS sequence"/>
</dbReference>
<reference evidence="2 3" key="1">
    <citation type="submission" date="2020-10" db="EMBL/GenBank/DDBJ databases">
        <title>Sequencing the genomes of 1000 actinobacteria strains.</title>
        <authorList>
            <person name="Klenk H.-P."/>
        </authorList>
    </citation>
    <scope>NUCLEOTIDE SEQUENCE [LARGE SCALE GENOMIC DNA]</scope>
    <source>
        <strain evidence="2 3">DSM 46744</strain>
    </source>
</reference>
<protein>
    <submittedName>
        <fullName evidence="2">Uma2 family endonuclease</fullName>
    </submittedName>
</protein>
<evidence type="ECO:0000259" key="1">
    <source>
        <dbReference type="Pfam" id="PF05685"/>
    </source>
</evidence>
<dbReference type="Pfam" id="PF05685">
    <property type="entry name" value="Uma2"/>
    <property type="match status" value="1"/>
</dbReference>
<dbReference type="InterPro" id="IPR011335">
    <property type="entry name" value="Restrct_endonuc-II-like"/>
</dbReference>
<comment type="caution">
    <text evidence="2">The sequence shown here is derived from an EMBL/GenBank/DDBJ whole genome shotgun (WGS) entry which is preliminary data.</text>
</comment>
<dbReference type="SUPFAM" id="SSF52980">
    <property type="entry name" value="Restriction endonuclease-like"/>
    <property type="match status" value="1"/>
</dbReference>
<dbReference type="CDD" id="cd06260">
    <property type="entry name" value="DUF820-like"/>
    <property type="match status" value="1"/>
</dbReference>
<dbReference type="InterPro" id="IPR008538">
    <property type="entry name" value="Uma2"/>
</dbReference>
<keyword evidence="3" id="KW-1185">Reference proteome</keyword>
<gene>
    <name evidence="2" type="ORF">H4W34_004292</name>
</gene>
<dbReference type="GO" id="GO:0004519">
    <property type="term" value="F:endonuclease activity"/>
    <property type="evidence" value="ECO:0007669"/>
    <property type="project" value="UniProtKB-KW"/>
</dbReference>